<evidence type="ECO:0000313" key="5">
    <source>
        <dbReference type="Proteomes" id="UP000075221"/>
    </source>
</evidence>
<dbReference type="PANTHER" id="PTHR12835">
    <property type="entry name" value="BIOTIN PROTEIN LIGASE"/>
    <property type="match status" value="1"/>
</dbReference>
<dbReference type="EMBL" id="CP015970">
    <property type="protein sequence ID" value="AOZ48216.1"/>
    <property type="molecule type" value="Genomic_DNA"/>
</dbReference>
<proteinExistence type="predicted"/>
<reference evidence="4 6" key="1">
    <citation type="journal article" date="2016" name="Plant Dis.">
        <title>Improved production of propionic acid using genome shuffling.</title>
        <authorList>
            <person name="Luna-Flores C.H."/>
            <person name="Palfreyman R.W."/>
            <person name="Kromer J.O."/>
            <person name="Nielsen L.K."/>
            <person name="Marcellin E."/>
        </authorList>
    </citation>
    <scope>NUCLEOTIDE SEQUENCE [LARGE SCALE GENOMIC DNA]</scope>
    <source>
        <strain evidence="4 6">F3E8</strain>
    </source>
</reference>
<reference evidence="3 5" key="2">
    <citation type="submission" date="2016-02" db="EMBL/GenBank/DDBJ databases">
        <title>Complete Genome Sequence of Propionibacterium acidipropionici ATCC 55737.</title>
        <authorList>
            <person name="Luna Flores C.H."/>
            <person name="Nielsen L.K."/>
            <person name="Marcellin E."/>
        </authorList>
    </citation>
    <scope>NUCLEOTIDE SEQUENCE [LARGE SCALE GENOMIC DNA]</scope>
    <source>
        <strain evidence="3 5">ATCC 55737</strain>
    </source>
</reference>
<dbReference type="CDD" id="cd16442">
    <property type="entry name" value="BPL"/>
    <property type="match status" value="1"/>
</dbReference>
<name>A0AAC8YI35_9ACTN</name>
<dbReference type="KEGG" id="aaci:ASQ49_09915"/>
<dbReference type="InterPro" id="IPR045864">
    <property type="entry name" value="aa-tRNA-synth_II/BPL/LPL"/>
</dbReference>
<dbReference type="Gene3D" id="2.30.30.100">
    <property type="match status" value="1"/>
</dbReference>
<dbReference type="PANTHER" id="PTHR12835:SF5">
    <property type="entry name" value="BIOTIN--PROTEIN LIGASE"/>
    <property type="match status" value="1"/>
</dbReference>
<keyword evidence="1 4" id="KW-0436">Ligase</keyword>
<dbReference type="EMBL" id="CP014352">
    <property type="protein sequence ID" value="AMS07027.1"/>
    <property type="molecule type" value="Genomic_DNA"/>
</dbReference>
<dbReference type="NCBIfam" id="TIGR00121">
    <property type="entry name" value="birA_ligase"/>
    <property type="match status" value="1"/>
</dbReference>
<evidence type="ECO:0000259" key="2">
    <source>
        <dbReference type="PROSITE" id="PS51733"/>
    </source>
</evidence>
<evidence type="ECO:0000313" key="6">
    <source>
        <dbReference type="Proteomes" id="UP000178666"/>
    </source>
</evidence>
<dbReference type="Proteomes" id="UP000075221">
    <property type="component" value="Chromosome"/>
</dbReference>
<dbReference type="Pfam" id="PF03099">
    <property type="entry name" value="BPL_LplA_LipB"/>
    <property type="match status" value="1"/>
</dbReference>
<dbReference type="GO" id="GO:0005737">
    <property type="term" value="C:cytoplasm"/>
    <property type="evidence" value="ECO:0007669"/>
    <property type="project" value="TreeGrafter"/>
</dbReference>
<dbReference type="GO" id="GO:0004077">
    <property type="term" value="F:biotin--[biotin carboxyl-carrier protein] ligase activity"/>
    <property type="evidence" value="ECO:0007669"/>
    <property type="project" value="InterPro"/>
</dbReference>
<dbReference type="InterPro" id="IPR004143">
    <property type="entry name" value="BPL_LPL_catalytic"/>
</dbReference>
<feature type="domain" description="BPL/LPL catalytic" evidence="2">
    <location>
        <begin position="14"/>
        <end position="208"/>
    </location>
</feature>
<sequence>MPTSQTSPASVISGLVGPDTRFTRNGADGVSWVRSTGSTNADLAAAVRLGGTGFRVLVTDHQETGRGRFSRPWQDAPGTSALMSLLIPNDRPATDWGWLSMVAGLAVVRAVEEAGADPRRVTLKWPNDVLVDAEREHGGKLCGILSERVDGPAGPHAVIGIGLNVSMGSEDLPVPTATSLALCGLPHDRAHLVASIVRAVDDLLGEWLETGTVRDAYRERCDTIGSPVRLTFDPLTVGGGPRVVEGIGVDVAADGSIVVETQGRRQAFAAADVQHLRPVR</sequence>
<dbReference type="Gene3D" id="3.30.930.10">
    <property type="entry name" value="Bira Bifunctional Protein, Domain 2"/>
    <property type="match status" value="1"/>
</dbReference>
<gene>
    <name evidence="4" type="ORF">A8L58_06710</name>
    <name evidence="3" type="ORF">AXH35_05245</name>
</gene>
<dbReference type="AlphaFoldDB" id="A0AAC8YI35"/>
<keyword evidence="6" id="KW-1185">Reference proteome</keyword>
<evidence type="ECO:0000256" key="1">
    <source>
        <dbReference type="ARBA" id="ARBA00022598"/>
    </source>
</evidence>
<dbReference type="InterPro" id="IPR004408">
    <property type="entry name" value="Biotin_CoA_COase_ligase"/>
</dbReference>
<evidence type="ECO:0000313" key="3">
    <source>
        <dbReference type="EMBL" id="AMS07027.1"/>
    </source>
</evidence>
<organism evidence="3 5">
    <name type="scientific">Acidipropionibacterium acidipropionici</name>
    <dbReference type="NCBI Taxonomy" id="1748"/>
    <lineage>
        <taxon>Bacteria</taxon>
        <taxon>Bacillati</taxon>
        <taxon>Actinomycetota</taxon>
        <taxon>Actinomycetes</taxon>
        <taxon>Propionibacteriales</taxon>
        <taxon>Propionibacteriaceae</taxon>
        <taxon>Acidipropionibacterium</taxon>
    </lineage>
</organism>
<accession>A0AAC8YI35</accession>
<dbReference type="Proteomes" id="UP000178666">
    <property type="component" value="Chromosome"/>
</dbReference>
<dbReference type="SUPFAM" id="SSF55681">
    <property type="entry name" value="Class II aaRS and biotin synthetases"/>
    <property type="match status" value="1"/>
</dbReference>
<evidence type="ECO:0000313" key="4">
    <source>
        <dbReference type="EMBL" id="AOZ48216.1"/>
    </source>
</evidence>
<dbReference type="PROSITE" id="PS51733">
    <property type="entry name" value="BPL_LPL_CATALYTIC"/>
    <property type="match status" value="1"/>
</dbReference>
<protein>
    <submittedName>
        <fullName evidence="4">Biotin--[acetyl-CoA-carboxylase] ligase</fullName>
    </submittedName>
    <submittedName>
        <fullName evidence="3">Biotin--[acetyl-CoA-carboxylase] synthetase</fullName>
    </submittedName>
</protein>